<evidence type="ECO:0000256" key="2">
    <source>
        <dbReference type="SAM" id="MobiDB-lite"/>
    </source>
</evidence>
<evidence type="ECO:0000259" key="3">
    <source>
        <dbReference type="PROSITE" id="PS50157"/>
    </source>
</evidence>
<dbReference type="EMBL" id="ASPP01014277">
    <property type="protein sequence ID" value="ETO18899.1"/>
    <property type="molecule type" value="Genomic_DNA"/>
</dbReference>
<sequence length="167" mass="19091">MWNKRSNVSKHEVREGKKTKESQGENGEDKKDNDEDKEMTERLLNRNSSESKMQAMEICKDIEHEKAHGLAVPLAQSQESQDLNSCQIKERQHVSTTSILTATTATAISTSRRQSQKLNELLESLCGPENVCLQCRKTFKQKAHLHRHIKEQHFANNPNHICAICNK</sequence>
<dbReference type="PROSITE" id="PS00028">
    <property type="entry name" value="ZINC_FINGER_C2H2_1"/>
    <property type="match status" value="1"/>
</dbReference>
<dbReference type="PROSITE" id="PS50157">
    <property type="entry name" value="ZINC_FINGER_C2H2_2"/>
    <property type="match status" value="1"/>
</dbReference>
<accession>X6MZL2</accession>
<dbReference type="Proteomes" id="UP000023152">
    <property type="component" value="Unassembled WGS sequence"/>
</dbReference>
<feature type="region of interest" description="Disordered" evidence="2">
    <location>
        <begin position="1"/>
        <end position="52"/>
    </location>
</feature>
<proteinExistence type="predicted"/>
<name>X6MZL2_RETFI</name>
<feature type="compositionally biased region" description="Basic and acidic residues" evidence="2">
    <location>
        <begin position="9"/>
        <end position="44"/>
    </location>
</feature>
<keyword evidence="1" id="KW-0479">Metal-binding</keyword>
<evidence type="ECO:0000313" key="5">
    <source>
        <dbReference type="Proteomes" id="UP000023152"/>
    </source>
</evidence>
<evidence type="ECO:0000256" key="1">
    <source>
        <dbReference type="PROSITE-ProRule" id="PRU00042"/>
    </source>
</evidence>
<feature type="non-terminal residue" evidence="4">
    <location>
        <position position="167"/>
    </location>
</feature>
<dbReference type="AlphaFoldDB" id="X6MZL2"/>
<organism evidence="4 5">
    <name type="scientific">Reticulomyxa filosa</name>
    <dbReference type="NCBI Taxonomy" id="46433"/>
    <lineage>
        <taxon>Eukaryota</taxon>
        <taxon>Sar</taxon>
        <taxon>Rhizaria</taxon>
        <taxon>Retaria</taxon>
        <taxon>Foraminifera</taxon>
        <taxon>Monothalamids</taxon>
        <taxon>Reticulomyxidae</taxon>
        <taxon>Reticulomyxa</taxon>
    </lineage>
</organism>
<keyword evidence="1" id="KW-0863">Zinc-finger</keyword>
<reference evidence="4 5" key="1">
    <citation type="journal article" date="2013" name="Curr. Biol.">
        <title>The Genome of the Foraminiferan Reticulomyxa filosa.</title>
        <authorList>
            <person name="Glockner G."/>
            <person name="Hulsmann N."/>
            <person name="Schleicher M."/>
            <person name="Noegel A.A."/>
            <person name="Eichinger L."/>
            <person name="Gallinger C."/>
            <person name="Pawlowski J."/>
            <person name="Sierra R."/>
            <person name="Euteneuer U."/>
            <person name="Pillet L."/>
            <person name="Moustafa A."/>
            <person name="Platzer M."/>
            <person name="Groth M."/>
            <person name="Szafranski K."/>
            <person name="Schliwa M."/>
        </authorList>
    </citation>
    <scope>NUCLEOTIDE SEQUENCE [LARGE SCALE GENOMIC DNA]</scope>
</reference>
<protein>
    <recommendedName>
        <fullName evidence="3">C2H2-type domain-containing protein</fullName>
    </recommendedName>
</protein>
<keyword evidence="1" id="KW-0862">Zinc</keyword>
<gene>
    <name evidence="4" type="ORF">RFI_18344</name>
</gene>
<dbReference type="InterPro" id="IPR013087">
    <property type="entry name" value="Znf_C2H2_type"/>
</dbReference>
<feature type="domain" description="C2H2-type" evidence="3">
    <location>
        <begin position="130"/>
        <end position="158"/>
    </location>
</feature>
<evidence type="ECO:0000313" key="4">
    <source>
        <dbReference type="EMBL" id="ETO18899.1"/>
    </source>
</evidence>
<dbReference type="GO" id="GO:0008270">
    <property type="term" value="F:zinc ion binding"/>
    <property type="evidence" value="ECO:0007669"/>
    <property type="project" value="UniProtKB-KW"/>
</dbReference>
<keyword evidence="5" id="KW-1185">Reference proteome</keyword>
<comment type="caution">
    <text evidence="4">The sequence shown here is derived from an EMBL/GenBank/DDBJ whole genome shotgun (WGS) entry which is preliminary data.</text>
</comment>